<name>A0A392N607_9FABA</name>
<sequence length="213" mass="24436">MLRFINLNLMRTVPKTIALGNTERQWEIWRYDAQLVFLRLLHSLCENKYVAAGKCCWYWIKSVLGGSHQLDISNSFLVMTYGTEPPYKPSLKDIGVYWTLLLTHAYSEQRDLLLTICSTLVDAGTNQGGSSVGSVAHKLIVTVTTHLVIPFNWEVYFIYHDVSQRSRRRGESAVELTVVFLLCDWNCSSGEGPRSSTIGRYLKVFLFLIHYLY</sequence>
<proteinExistence type="predicted"/>
<dbReference type="AlphaFoldDB" id="A0A392N607"/>
<accession>A0A392N607</accession>
<organism evidence="1 2">
    <name type="scientific">Trifolium medium</name>
    <dbReference type="NCBI Taxonomy" id="97028"/>
    <lineage>
        <taxon>Eukaryota</taxon>
        <taxon>Viridiplantae</taxon>
        <taxon>Streptophyta</taxon>
        <taxon>Embryophyta</taxon>
        <taxon>Tracheophyta</taxon>
        <taxon>Spermatophyta</taxon>
        <taxon>Magnoliopsida</taxon>
        <taxon>eudicotyledons</taxon>
        <taxon>Gunneridae</taxon>
        <taxon>Pentapetalae</taxon>
        <taxon>rosids</taxon>
        <taxon>fabids</taxon>
        <taxon>Fabales</taxon>
        <taxon>Fabaceae</taxon>
        <taxon>Papilionoideae</taxon>
        <taxon>50 kb inversion clade</taxon>
        <taxon>NPAAA clade</taxon>
        <taxon>Hologalegina</taxon>
        <taxon>IRL clade</taxon>
        <taxon>Trifolieae</taxon>
        <taxon>Trifolium</taxon>
    </lineage>
</organism>
<dbReference type="Proteomes" id="UP000265520">
    <property type="component" value="Unassembled WGS sequence"/>
</dbReference>
<evidence type="ECO:0000313" key="2">
    <source>
        <dbReference type="Proteomes" id="UP000265520"/>
    </source>
</evidence>
<evidence type="ECO:0000313" key="1">
    <source>
        <dbReference type="EMBL" id="MCH95247.1"/>
    </source>
</evidence>
<comment type="caution">
    <text evidence="1">The sequence shown here is derived from an EMBL/GenBank/DDBJ whole genome shotgun (WGS) entry which is preliminary data.</text>
</comment>
<dbReference type="EMBL" id="LXQA010029326">
    <property type="protein sequence ID" value="MCH95247.1"/>
    <property type="molecule type" value="Genomic_DNA"/>
</dbReference>
<gene>
    <name evidence="1" type="ORF">A2U01_0016222</name>
</gene>
<protein>
    <submittedName>
        <fullName evidence="1">Uncharacterized protein</fullName>
    </submittedName>
</protein>
<reference evidence="1 2" key="1">
    <citation type="journal article" date="2018" name="Front. Plant Sci.">
        <title>Red Clover (Trifolium pratense) and Zigzag Clover (T. medium) - A Picture of Genomic Similarities and Differences.</title>
        <authorList>
            <person name="Dluhosova J."/>
            <person name="Istvanek J."/>
            <person name="Nedelnik J."/>
            <person name="Repkova J."/>
        </authorList>
    </citation>
    <scope>NUCLEOTIDE SEQUENCE [LARGE SCALE GENOMIC DNA]</scope>
    <source>
        <strain evidence="2">cv. 10/8</strain>
        <tissue evidence="1">Leaf</tissue>
    </source>
</reference>
<keyword evidence="2" id="KW-1185">Reference proteome</keyword>